<dbReference type="Gene3D" id="3.40.33.10">
    <property type="entry name" value="CAP"/>
    <property type="match status" value="1"/>
</dbReference>
<dbReference type="PROSITE" id="PS51257">
    <property type="entry name" value="PROKAR_LIPOPROTEIN"/>
    <property type="match status" value="1"/>
</dbReference>
<sequence length="433" mass="45586">MQERHRRQAPAWRRAGDFVAVACLAAGLTACGGGEPESAAAADRPAPLAQQQPLRAAAAPTQITAQAFFNWAEKAYSAHFYGPSTDGVASPFEYRHYQWPGNYLGVANGTVYLLGPLTNNAVIAVAPLEVFRCHLVINSCVDAWKAATLDGINVARRASGGVDAVEVASLSAAAQSQASYSLANYYTGGMANAVLYTTQPDGTLTAHYQTPGTAGFTGTTPSARAQTAGYRSDYFVSEVSGSLYGVLPSYEPDVPRCVTRLLATVFHRAGLLNPQVENIGVGVSDQVTDSNGFRLRVCVYNTGMRTTASPLPLTWSAIYPANGQTAVAATMEGEAPDPAPSIAVKGFPISFQARPGSTVSVESFQLADDVGAAVPTVQVTNREAPLLQASEVYLIPVGALKANTRYTVRFKGSAADASGRVPFDRTWSFTTAG</sequence>
<comment type="caution">
    <text evidence="3">The sequence shown here is derived from an EMBL/GenBank/DDBJ whole genome shotgun (WGS) entry which is preliminary data.</text>
</comment>
<dbReference type="RefSeq" id="WP_187083946.1">
    <property type="nucleotide sequence ID" value="NZ_JACORU010000011.1"/>
</dbReference>
<dbReference type="Proteomes" id="UP000596827">
    <property type="component" value="Unassembled WGS sequence"/>
</dbReference>
<accession>A0A923S4F8</accession>
<evidence type="ECO:0000313" key="3">
    <source>
        <dbReference type="EMBL" id="MBC5767450.1"/>
    </source>
</evidence>
<gene>
    <name evidence="3" type="ORF">H8R02_23490</name>
</gene>
<dbReference type="AlphaFoldDB" id="A0A923S4F8"/>
<dbReference type="InterPro" id="IPR035940">
    <property type="entry name" value="CAP_sf"/>
</dbReference>
<name>A0A923S4F8_9BURK</name>
<evidence type="ECO:0000259" key="2">
    <source>
        <dbReference type="Pfam" id="PF13205"/>
    </source>
</evidence>
<feature type="domain" description="SbsA Ig-like" evidence="2">
    <location>
        <begin position="317"/>
        <end position="431"/>
    </location>
</feature>
<evidence type="ECO:0000256" key="1">
    <source>
        <dbReference type="ARBA" id="ARBA00022729"/>
    </source>
</evidence>
<proteinExistence type="predicted"/>
<keyword evidence="1" id="KW-0732">Signal</keyword>
<dbReference type="Pfam" id="PF13205">
    <property type="entry name" value="Big_5"/>
    <property type="match status" value="1"/>
</dbReference>
<keyword evidence="4" id="KW-1185">Reference proteome</keyword>
<protein>
    <submittedName>
        <fullName evidence="3">Ig-like domain-containing protein</fullName>
    </submittedName>
</protein>
<dbReference type="InterPro" id="IPR032812">
    <property type="entry name" value="SbsA_Ig"/>
</dbReference>
<reference evidence="3" key="1">
    <citation type="submission" date="2020-08" db="EMBL/GenBank/DDBJ databases">
        <title>Ramlibacter sp. GTP1 16S ribosomal RNA gene genome sequencing and assembly.</title>
        <authorList>
            <person name="Kang M."/>
        </authorList>
    </citation>
    <scope>NUCLEOTIDE SEQUENCE</scope>
    <source>
        <strain evidence="3">GTP1</strain>
    </source>
</reference>
<organism evidence="3 4">
    <name type="scientific">Ramlibacter albus</name>
    <dbReference type="NCBI Taxonomy" id="2079448"/>
    <lineage>
        <taxon>Bacteria</taxon>
        <taxon>Pseudomonadati</taxon>
        <taxon>Pseudomonadota</taxon>
        <taxon>Betaproteobacteria</taxon>
        <taxon>Burkholderiales</taxon>
        <taxon>Comamonadaceae</taxon>
        <taxon>Ramlibacter</taxon>
    </lineage>
</organism>
<evidence type="ECO:0000313" key="4">
    <source>
        <dbReference type="Proteomes" id="UP000596827"/>
    </source>
</evidence>
<dbReference type="EMBL" id="JACORU010000011">
    <property type="protein sequence ID" value="MBC5767450.1"/>
    <property type="molecule type" value="Genomic_DNA"/>
</dbReference>